<dbReference type="EMBL" id="QSRA01000019">
    <property type="protein sequence ID" value="RGK80450.1"/>
    <property type="molecule type" value="Genomic_DNA"/>
</dbReference>
<organism evidence="2 3">
    <name type="scientific">Dorea formicigenerans</name>
    <dbReference type="NCBI Taxonomy" id="39486"/>
    <lineage>
        <taxon>Bacteria</taxon>
        <taxon>Bacillati</taxon>
        <taxon>Bacillota</taxon>
        <taxon>Clostridia</taxon>
        <taxon>Lachnospirales</taxon>
        <taxon>Lachnospiraceae</taxon>
        <taxon>Dorea</taxon>
    </lineage>
</organism>
<feature type="transmembrane region" description="Helical" evidence="1">
    <location>
        <begin position="92"/>
        <end position="110"/>
    </location>
</feature>
<evidence type="ECO:0000313" key="2">
    <source>
        <dbReference type="EMBL" id="RGK80450.1"/>
    </source>
</evidence>
<evidence type="ECO:0000256" key="1">
    <source>
        <dbReference type="SAM" id="Phobius"/>
    </source>
</evidence>
<gene>
    <name evidence="2" type="ORF">DXC93_12875</name>
</gene>
<accession>A0A3E4PK65</accession>
<protein>
    <submittedName>
        <fullName evidence="2">Uncharacterized protein</fullName>
    </submittedName>
</protein>
<sequence>MAAGHCINGENSNILYIIKRALPPEDSQRKKYEKENCYLYLSISLADVYIIMKKCFRFVFRLLKKCESWKRKVLMQFLSVIDKEKGKKEAKMNFIIQNLANFIVIFLTIVKK</sequence>
<reference evidence="2 3" key="1">
    <citation type="submission" date="2018-08" db="EMBL/GenBank/DDBJ databases">
        <title>A genome reference for cultivated species of the human gut microbiota.</title>
        <authorList>
            <person name="Zou Y."/>
            <person name="Xue W."/>
            <person name="Luo G."/>
        </authorList>
    </citation>
    <scope>NUCLEOTIDE SEQUENCE [LARGE SCALE GENOMIC DNA]</scope>
    <source>
        <strain evidence="2 3">TF09-3</strain>
    </source>
</reference>
<keyword evidence="1" id="KW-1133">Transmembrane helix</keyword>
<proteinExistence type="predicted"/>
<evidence type="ECO:0000313" key="3">
    <source>
        <dbReference type="Proteomes" id="UP000261324"/>
    </source>
</evidence>
<dbReference type="Proteomes" id="UP000261324">
    <property type="component" value="Unassembled WGS sequence"/>
</dbReference>
<dbReference type="AlphaFoldDB" id="A0A3E4PK65"/>
<keyword evidence="1" id="KW-0472">Membrane</keyword>
<comment type="caution">
    <text evidence="2">The sequence shown here is derived from an EMBL/GenBank/DDBJ whole genome shotgun (WGS) entry which is preliminary data.</text>
</comment>
<name>A0A3E4PK65_9FIRM</name>
<keyword evidence="1" id="KW-0812">Transmembrane</keyword>